<protein>
    <submittedName>
        <fullName evidence="2">Uncharacterized protein</fullName>
    </submittedName>
</protein>
<dbReference type="AlphaFoldDB" id="A0A7C2ZSA5"/>
<keyword evidence="1" id="KW-1133">Transmembrane helix</keyword>
<comment type="caution">
    <text evidence="2">The sequence shown here is derived from an EMBL/GenBank/DDBJ whole genome shotgun (WGS) entry which is preliminary data.</text>
</comment>
<dbReference type="RefSeq" id="WP_014557416.1">
    <property type="nucleotide sequence ID" value="NZ_DSFH01000058.1"/>
</dbReference>
<accession>A0A7C2ZSA5</accession>
<feature type="transmembrane region" description="Helical" evidence="1">
    <location>
        <begin position="93"/>
        <end position="112"/>
    </location>
</feature>
<gene>
    <name evidence="2" type="ORF">ENO39_04715</name>
</gene>
<organism evidence="2">
    <name type="scientific">Fervidicoccus fontis</name>
    <dbReference type="NCBI Taxonomy" id="683846"/>
    <lineage>
        <taxon>Archaea</taxon>
        <taxon>Thermoproteota</taxon>
        <taxon>Thermoprotei</taxon>
        <taxon>Fervidicoccales</taxon>
        <taxon>Fervidicoccaceae</taxon>
        <taxon>Fervidicoccus</taxon>
    </lineage>
</organism>
<feature type="transmembrane region" description="Helical" evidence="1">
    <location>
        <begin position="51"/>
        <end position="73"/>
    </location>
</feature>
<evidence type="ECO:0000256" key="1">
    <source>
        <dbReference type="SAM" id="Phobius"/>
    </source>
</evidence>
<dbReference type="Proteomes" id="UP000886076">
    <property type="component" value="Unassembled WGS sequence"/>
</dbReference>
<feature type="transmembrane region" description="Helical" evidence="1">
    <location>
        <begin position="124"/>
        <end position="141"/>
    </location>
</feature>
<keyword evidence="1" id="KW-0812">Transmembrane</keyword>
<evidence type="ECO:0000313" key="2">
    <source>
        <dbReference type="EMBL" id="HEW64338.1"/>
    </source>
</evidence>
<keyword evidence="1" id="KW-0472">Membrane</keyword>
<dbReference type="GeneID" id="12449346"/>
<dbReference type="EMBL" id="DSFH01000058">
    <property type="protein sequence ID" value="HEW64338.1"/>
    <property type="molecule type" value="Genomic_DNA"/>
</dbReference>
<proteinExistence type="predicted"/>
<name>A0A7C2ZSA5_9CREN</name>
<reference evidence="2" key="1">
    <citation type="journal article" date="2020" name="mSystems">
        <title>Genome- and Community-Level Interaction Insights into Carbon Utilization and Element Cycling Functions of Hydrothermarchaeota in Hydrothermal Sediment.</title>
        <authorList>
            <person name="Zhou Z."/>
            <person name="Liu Y."/>
            <person name="Xu W."/>
            <person name="Pan J."/>
            <person name="Luo Z.H."/>
            <person name="Li M."/>
        </authorList>
    </citation>
    <scope>NUCLEOTIDE SEQUENCE [LARGE SCALE GENOMIC DNA]</scope>
    <source>
        <strain evidence="2">SpSt-1261</strain>
    </source>
</reference>
<sequence>MNPLAEVIKAKEIDTWLHKEKSFYLKIFLLFFTVFGAFYPNRIDVMIFDSILLASLFISGKLYDLFISLIFLYSMTILPIELISFLSGTNVSYLIFLAIYTLSTVLSFFLFTSTTKNETIEEKIKIKVLIYSFNFIYYAIYELQEIINSFKVRGYQVSYLKPWKAVPILVSYVYLLSQRLDMIEISVEARGGD</sequence>
<feature type="transmembrane region" description="Helical" evidence="1">
    <location>
        <begin position="23"/>
        <end position="39"/>
    </location>
</feature>